<name>A0A0W8F4E1_9ZZZZ</name>
<evidence type="ECO:0000259" key="1">
    <source>
        <dbReference type="Pfam" id="PF21805"/>
    </source>
</evidence>
<comment type="caution">
    <text evidence="2">The sequence shown here is derived from an EMBL/GenBank/DDBJ whole genome shotgun (WGS) entry which is preliminary data.</text>
</comment>
<dbReference type="Pfam" id="PF21805">
    <property type="entry name" value="Imm5_like"/>
    <property type="match status" value="1"/>
</dbReference>
<gene>
    <name evidence="2" type="ORF">ASZ90_014568</name>
</gene>
<sequence length="179" mass="19712">MEYDPIVNEGYTSFYKKRLQSDMKRPIFVKTGMDTPIEELVNRTAHTLVATWAADCAERVLPNFEEKYPDDTRPREAIDAVREWARTGVFRMADVRKISLAAHAAAREVEGDAAARSAARAAGQAMATAHVPAHAIAAALYAATAVRDAANTPDAGTAATRERDWQYHHLLSLREEASS</sequence>
<proteinExistence type="predicted"/>
<feature type="domain" description="Imm-5-like" evidence="1">
    <location>
        <begin position="41"/>
        <end position="171"/>
    </location>
</feature>
<reference evidence="2" key="1">
    <citation type="journal article" date="2015" name="Proc. Natl. Acad. Sci. U.S.A.">
        <title>Networks of energetic and metabolic interactions define dynamics in microbial communities.</title>
        <authorList>
            <person name="Embree M."/>
            <person name="Liu J.K."/>
            <person name="Al-Bassam M.M."/>
            <person name="Zengler K."/>
        </authorList>
    </citation>
    <scope>NUCLEOTIDE SEQUENCE</scope>
</reference>
<dbReference type="EMBL" id="LNQE01001533">
    <property type="protein sequence ID" value="KUG15770.1"/>
    <property type="molecule type" value="Genomic_DNA"/>
</dbReference>
<accession>A0A0W8F4E1</accession>
<evidence type="ECO:0000313" key="2">
    <source>
        <dbReference type="EMBL" id="KUG15770.1"/>
    </source>
</evidence>
<dbReference type="AlphaFoldDB" id="A0A0W8F4E1"/>
<dbReference type="InterPro" id="IPR048667">
    <property type="entry name" value="Imm5-like"/>
</dbReference>
<protein>
    <recommendedName>
        <fullName evidence="1">Imm-5-like domain-containing protein</fullName>
    </recommendedName>
</protein>
<organism evidence="2">
    <name type="scientific">hydrocarbon metagenome</name>
    <dbReference type="NCBI Taxonomy" id="938273"/>
    <lineage>
        <taxon>unclassified sequences</taxon>
        <taxon>metagenomes</taxon>
        <taxon>ecological metagenomes</taxon>
    </lineage>
</organism>